<dbReference type="EMBL" id="CP106753">
    <property type="protein sequence ID" value="UXY15886.1"/>
    <property type="molecule type" value="Genomic_DNA"/>
</dbReference>
<keyword evidence="1" id="KW-0812">Transmembrane</keyword>
<keyword evidence="3" id="KW-1185">Reference proteome</keyword>
<evidence type="ECO:0000313" key="3">
    <source>
        <dbReference type="Proteomes" id="UP001061302"/>
    </source>
</evidence>
<sequence>MPIRIAAAVLRRLAACLQYAGTVATMALLSGTLLVLANEIALILGFAALFDGPDYAAWLTLFAKPHAWAAATTLVGTTVALASLRKFDLDNEAAMDRRLDRAMARLQAREARNAAVQRKLHTALRHRG</sequence>
<reference evidence="2" key="1">
    <citation type="submission" date="2022-10" db="EMBL/GenBank/DDBJ databases">
        <title>Chitiniphilus purpureus sp. nov., a novel chitin-degrading bacterium isolated from crawfish pond sediment.</title>
        <authorList>
            <person name="Li K."/>
        </authorList>
    </citation>
    <scope>NUCLEOTIDE SEQUENCE</scope>
    <source>
        <strain evidence="2">CD1</strain>
    </source>
</reference>
<proteinExistence type="predicted"/>
<dbReference type="Proteomes" id="UP001061302">
    <property type="component" value="Chromosome"/>
</dbReference>
<organism evidence="2 3">
    <name type="scientific">Chitiniphilus purpureus</name>
    <dbReference type="NCBI Taxonomy" id="2981137"/>
    <lineage>
        <taxon>Bacteria</taxon>
        <taxon>Pseudomonadati</taxon>
        <taxon>Pseudomonadota</taxon>
        <taxon>Betaproteobacteria</taxon>
        <taxon>Neisseriales</taxon>
        <taxon>Chitinibacteraceae</taxon>
        <taxon>Chitiniphilus</taxon>
    </lineage>
</organism>
<keyword evidence="1" id="KW-0472">Membrane</keyword>
<evidence type="ECO:0000313" key="2">
    <source>
        <dbReference type="EMBL" id="UXY15886.1"/>
    </source>
</evidence>
<name>A0ABY6DNG1_9NEIS</name>
<feature type="transmembrane region" description="Helical" evidence="1">
    <location>
        <begin position="21"/>
        <end position="47"/>
    </location>
</feature>
<evidence type="ECO:0000256" key="1">
    <source>
        <dbReference type="SAM" id="Phobius"/>
    </source>
</evidence>
<dbReference type="RefSeq" id="WP_263125323.1">
    <property type="nucleotide sequence ID" value="NZ_CP106753.1"/>
</dbReference>
<protein>
    <submittedName>
        <fullName evidence="2">Uncharacterized protein</fullName>
    </submittedName>
</protein>
<accession>A0ABY6DNG1</accession>
<gene>
    <name evidence="2" type="ORF">N8I74_02395</name>
</gene>
<keyword evidence="1" id="KW-1133">Transmembrane helix</keyword>
<feature type="transmembrane region" description="Helical" evidence="1">
    <location>
        <begin position="67"/>
        <end position="84"/>
    </location>
</feature>